<feature type="domain" description="Purple acid phosphatase N-terminal" evidence="7">
    <location>
        <begin position="39"/>
        <end position="123"/>
    </location>
</feature>
<gene>
    <name evidence="8" type="ORF">QBC46DRAFT_385401</name>
</gene>
<sequence>MSFTLKKAAAAAAFAATAFAQPGRRTTTSDDGCIEDMDPTQMRLAYYGDSGMAVSWNTKVKLAKPTVLYGPSGDLSKSASSSISVTYPSSSTYNNHVVITGLEPDTVYHYKAMCDHRAYSFRTARSAGDGQEFKFAMVGDLGTMGPDGLSTKVGSGAANPLQPGDNTTIDALHAKKTGFDFVWHVGDIAYADSWLKEEKGGYITPLNTSDHGAVYDRILNEFYDEIQPISRDVPYMVGVGNHEANCDNGADLSVCVPGQLNFTGYRAHWNMPSAKSGGLENFWYSFDHGMVHFITFNTETDFPNAPDEPGGSGKENAGPFAPSGAQLEWLRKDLASVDRKKTPWVIAAGHRPWYVSASTCTQCQAAFEPILVQYGVDLVLHGHAHFYEREAAVGKNGTSVQEITANPSNPWYIVNGAAGHYDGLDEPVYPLAPTSRKLAVEYGWSLFTVHNCTHLTTEFIASRNGTVLDTATLYKQRSCDVTKQSDRSTTWQ</sequence>
<reference evidence="9" key="1">
    <citation type="journal article" date="2023" name="Mol. Phylogenet. Evol.">
        <title>Genome-scale phylogeny and comparative genomics of the fungal order Sordariales.</title>
        <authorList>
            <person name="Hensen N."/>
            <person name="Bonometti L."/>
            <person name="Westerberg I."/>
            <person name="Brannstrom I.O."/>
            <person name="Guillou S."/>
            <person name="Cros-Aarteil S."/>
            <person name="Calhoun S."/>
            <person name="Haridas S."/>
            <person name="Kuo A."/>
            <person name="Mondo S."/>
            <person name="Pangilinan J."/>
            <person name="Riley R."/>
            <person name="LaButti K."/>
            <person name="Andreopoulos B."/>
            <person name="Lipzen A."/>
            <person name="Chen C."/>
            <person name="Yan M."/>
            <person name="Daum C."/>
            <person name="Ng V."/>
            <person name="Clum A."/>
            <person name="Steindorff A."/>
            <person name="Ohm R.A."/>
            <person name="Martin F."/>
            <person name="Silar P."/>
            <person name="Natvig D.O."/>
            <person name="Lalanne C."/>
            <person name="Gautier V."/>
            <person name="Ament-Velasquez S.L."/>
            <person name="Kruys A."/>
            <person name="Hutchinson M.I."/>
            <person name="Powell A.J."/>
            <person name="Barry K."/>
            <person name="Miller A.N."/>
            <person name="Grigoriev I.V."/>
            <person name="Debuchy R."/>
            <person name="Gladieux P."/>
            <person name="Hiltunen Thoren M."/>
            <person name="Johannesson H."/>
        </authorList>
    </citation>
    <scope>NUCLEOTIDE SEQUENCE [LARGE SCALE GENOMIC DNA]</scope>
    <source>
        <strain evidence="9">CBS 340.73</strain>
    </source>
</reference>
<evidence type="ECO:0000256" key="2">
    <source>
        <dbReference type="ARBA" id="ARBA00022801"/>
    </source>
</evidence>
<dbReference type="GO" id="GO:0046872">
    <property type="term" value="F:metal ion binding"/>
    <property type="evidence" value="ECO:0007669"/>
    <property type="project" value="InterPro"/>
</dbReference>
<comment type="caution">
    <text evidence="8">The sequence shown here is derived from an EMBL/GenBank/DDBJ whole genome shotgun (WGS) entry which is preliminary data.</text>
</comment>
<dbReference type="Pfam" id="PF14008">
    <property type="entry name" value="Metallophos_C"/>
    <property type="match status" value="1"/>
</dbReference>
<feature type="domain" description="Calcineurin-like phosphoesterase" evidence="5">
    <location>
        <begin position="134"/>
        <end position="386"/>
    </location>
</feature>
<keyword evidence="9" id="KW-1185">Reference proteome</keyword>
<dbReference type="GO" id="GO:0003993">
    <property type="term" value="F:acid phosphatase activity"/>
    <property type="evidence" value="ECO:0007669"/>
    <property type="project" value="UniProtKB-EC"/>
</dbReference>
<feature type="domain" description="Purple acid phosphatase C-terminal" evidence="6">
    <location>
        <begin position="410"/>
        <end position="470"/>
    </location>
</feature>
<evidence type="ECO:0000313" key="8">
    <source>
        <dbReference type="EMBL" id="KAK3940442.1"/>
    </source>
</evidence>
<organism evidence="8 9">
    <name type="scientific">Diplogelasinospora grovesii</name>
    <dbReference type="NCBI Taxonomy" id="303347"/>
    <lineage>
        <taxon>Eukaryota</taxon>
        <taxon>Fungi</taxon>
        <taxon>Dikarya</taxon>
        <taxon>Ascomycota</taxon>
        <taxon>Pezizomycotina</taxon>
        <taxon>Sordariomycetes</taxon>
        <taxon>Sordariomycetidae</taxon>
        <taxon>Sordariales</taxon>
        <taxon>Diplogelasinosporaceae</taxon>
        <taxon>Diplogelasinospora</taxon>
    </lineage>
</organism>
<protein>
    <recommendedName>
        <fullName evidence="4">Purple acid phosphatase</fullName>
        <ecNumber evidence="4">3.1.3.2</ecNumber>
    </recommendedName>
</protein>
<proteinExistence type="inferred from homology"/>
<dbReference type="Gene3D" id="2.60.40.380">
    <property type="entry name" value="Purple acid phosphatase-like, N-terminal"/>
    <property type="match status" value="1"/>
</dbReference>
<dbReference type="SUPFAM" id="SSF56300">
    <property type="entry name" value="Metallo-dependent phosphatases"/>
    <property type="match status" value="1"/>
</dbReference>
<evidence type="ECO:0000256" key="1">
    <source>
        <dbReference type="ARBA" id="ARBA00022729"/>
    </source>
</evidence>
<evidence type="ECO:0000256" key="3">
    <source>
        <dbReference type="ARBA" id="ARBA00023180"/>
    </source>
</evidence>
<keyword evidence="3" id="KW-0325">Glycoprotein</keyword>
<dbReference type="InterPro" id="IPR025733">
    <property type="entry name" value="PAPs_C"/>
</dbReference>
<dbReference type="InterPro" id="IPR029052">
    <property type="entry name" value="Metallo-depent_PP-like"/>
</dbReference>
<dbReference type="InterPro" id="IPR004843">
    <property type="entry name" value="Calcineurin-like_PHP"/>
</dbReference>
<evidence type="ECO:0000256" key="4">
    <source>
        <dbReference type="RuleBase" id="RU361203"/>
    </source>
</evidence>
<keyword evidence="1" id="KW-0732">Signal</keyword>
<name>A0AAN6S451_9PEZI</name>
<dbReference type="CDD" id="cd00839">
    <property type="entry name" value="MPP_PAPs"/>
    <property type="match status" value="1"/>
</dbReference>
<dbReference type="EC" id="3.1.3.2" evidence="4"/>
<dbReference type="PANTHER" id="PTHR22953">
    <property type="entry name" value="ACID PHOSPHATASE RELATED"/>
    <property type="match status" value="1"/>
</dbReference>
<dbReference type="Proteomes" id="UP001303473">
    <property type="component" value="Unassembled WGS sequence"/>
</dbReference>
<evidence type="ECO:0000259" key="7">
    <source>
        <dbReference type="Pfam" id="PF16656"/>
    </source>
</evidence>
<accession>A0AAN6S451</accession>
<dbReference type="Pfam" id="PF00149">
    <property type="entry name" value="Metallophos"/>
    <property type="match status" value="1"/>
</dbReference>
<dbReference type="EMBL" id="MU853796">
    <property type="protein sequence ID" value="KAK3940442.1"/>
    <property type="molecule type" value="Genomic_DNA"/>
</dbReference>
<evidence type="ECO:0000259" key="5">
    <source>
        <dbReference type="Pfam" id="PF00149"/>
    </source>
</evidence>
<dbReference type="InterPro" id="IPR015914">
    <property type="entry name" value="PAPs_N"/>
</dbReference>
<comment type="similarity">
    <text evidence="4">Belongs to the metallophosphoesterase superfamily. Purple acid phosphatase family.</text>
</comment>
<dbReference type="InterPro" id="IPR039331">
    <property type="entry name" value="PAPs-like"/>
</dbReference>
<dbReference type="SUPFAM" id="SSF49363">
    <property type="entry name" value="Purple acid phosphatase, N-terminal domain"/>
    <property type="match status" value="1"/>
</dbReference>
<evidence type="ECO:0000313" key="9">
    <source>
        <dbReference type="Proteomes" id="UP001303473"/>
    </source>
</evidence>
<comment type="catalytic activity">
    <reaction evidence="4">
        <text>a phosphate monoester + H2O = an alcohol + phosphate</text>
        <dbReference type="Rhea" id="RHEA:15017"/>
        <dbReference type="ChEBI" id="CHEBI:15377"/>
        <dbReference type="ChEBI" id="CHEBI:30879"/>
        <dbReference type="ChEBI" id="CHEBI:43474"/>
        <dbReference type="ChEBI" id="CHEBI:67140"/>
        <dbReference type="EC" id="3.1.3.2"/>
    </reaction>
</comment>
<dbReference type="Pfam" id="PF16656">
    <property type="entry name" value="Pur_ac_phosph_N"/>
    <property type="match status" value="1"/>
</dbReference>
<evidence type="ECO:0000259" key="6">
    <source>
        <dbReference type="Pfam" id="PF14008"/>
    </source>
</evidence>
<keyword evidence="2 4" id="KW-0378">Hydrolase</keyword>
<dbReference type="AlphaFoldDB" id="A0AAN6S451"/>
<dbReference type="InterPro" id="IPR008963">
    <property type="entry name" value="Purple_acid_Pase-like_N"/>
</dbReference>
<dbReference type="PANTHER" id="PTHR22953:SF145">
    <property type="entry name" value="PURPLE ACID PHOSPHATASE"/>
    <property type="match status" value="1"/>
</dbReference>
<dbReference type="Gene3D" id="3.60.21.10">
    <property type="match status" value="1"/>
</dbReference>
<dbReference type="InterPro" id="IPR041792">
    <property type="entry name" value="MPP_PAP"/>
</dbReference>